<keyword evidence="2" id="KW-0229">DNA integration</keyword>
<organism evidence="8 9">
    <name type="scientific">Terrisporobacter othiniensis</name>
    <dbReference type="NCBI Taxonomy" id="1577792"/>
    <lineage>
        <taxon>Bacteria</taxon>
        <taxon>Bacillati</taxon>
        <taxon>Bacillota</taxon>
        <taxon>Clostridia</taxon>
        <taxon>Peptostreptococcales</taxon>
        <taxon>Peptostreptococcaceae</taxon>
        <taxon>Terrisporobacter</taxon>
    </lineage>
</organism>
<dbReference type="Pfam" id="PF00239">
    <property type="entry name" value="Resolvase"/>
    <property type="match status" value="1"/>
</dbReference>
<keyword evidence="4" id="KW-0233">DNA recombination</keyword>
<dbReference type="InterPro" id="IPR009057">
    <property type="entry name" value="Homeodomain-like_sf"/>
</dbReference>
<evidence type="ECO:0000259" key="7">
    <source>
        <dbReference type="PROSITE" id="PS51736"/>
    </source>
</evidence>
<dbReference type="Pfam" id="PF18010">
    <property type="entry name" value="HTH_49"/>
    <property type="match status" value="1"/>
</dbReference>
<dbReference type="CDD" id="cd03768">
    <property type="entry name" value="SR_ResInv"/>
    <property type="match status" value="1"/>
</dbReference>
<dbReference type="RefSeq" id="WP_039678628.1">
    <property type="nucleotide sequence ID" value="NZ_JAWGXO010000027.1"/>
</dbReference>
<evidence type="ECO:0000313" key="8">
    <source>
        <dbReference type="EMBL" id="KHS58204.1"/>
    </source>
</evidence>
<dbReference type="InterPro" id="IPR036162">
    <property type="entry name" value="Resolvase-like_N_sf"/>
</dbReference>
<dbReference type="PROSITE" id="PS00397">
    <property type="entry name" value="RECOMBINASES_1"/>
    <property type="match status" value="1"/>
</dbReference>
<keyword evidence="9" id="KW-1185">Reference proteome</keyword>
<name>A0A0B3VZI8_9FIRM</name>
<comment type="caution">
    <text evidence="8">The sequence shown here is derived from an EMBL/GenBank/DDBJ whole genome shotgun (WGS) entry which is preliminary data.</text>
</comment>
<dbReference type="SUPFAM" id="SSF53041">
    <property type="entry name" value="Resolvase-like"/>
    <property type="match status" value="1"/>
</dbReference>
<dbReference type="Proteomes" id="UP000031189">
    <property type="component" value="Unassembled WGS sequence"/>
</dbReference>
<evidence type="ECO:0000256" key="3">
    <source>
        <dbReference type="ARBA" id="ARBA00023125"/>
    </source>
</evidence>
<dbReference type="Gene3D" id="3.40.50.1390">
    <property type="entry name" value="Resolvase, N-terminal catalytic domain"/>
    <property type="match status" value="1"/>
</dbReference>
<keyword evidence="3" id="KW-0238">DNA-binding</keyword>
<dbReference type="PANTHER" id="PTHR30461">
    <property type="entry name" value="DNA-INVERTASE FROM LAMBDOID PROPHAGE"/>
    <property type="match status" value="1"/>
</dbReference>
<reference evidence="8 9" key="1">
    <citation type="submission" date="2014-12" db="EMBL/GenBank/DDBJ databases">
        <title>Draft genome sequence of Terrisporobacter sp. 08-306576, isolated from the blood culture of a bacteremia patient.</title>
        <authorList>
            <person name="Lund L.C."/>
            <person name="Sydenham T.V."/>
            <person name="Hogh S.V."/>
            <person name="Skov M.N."/>
            <person name="Kemp M."/>
            <person name="Justesen U.S."/>
        </authorList>
    </citation>
    <scope>NUCLEOTIDE SEQUENCE [LARGE SCALE GENOMIC DNA]</scope>
    <source>
        <strain evidence="8 9">08-306576</strain>
    </source>
</reference>
<dbReference type="Gene3D" id="1.10.10.60">
    <property type="entry name" value="Homeodomain-like"/>
    <property type="match status" value="1"/>
</dbReference>
<sequence length="192" mass="21999">MIYGYCRVSSRSQLDNNSLELQEREILGRYENAVIYKEQISGIKSDRPVFNEILDKLKKGDTLVTTKLDRLCRSTKEGLEIVKSLQEREINIHILNMGLIENSPMGDLIITCLLAFSQFERSMIVERTSSGKELAKASDDYREGRPKKFTKKQISHALKLLETHSYKEVGLMTGISKSTLIRAKKERESIEI</sequence>
<feature type="domain" description="Resolvase/invertase-type recombinase catalytic" evidence="7">
    <location>
        <begin position="1"/>
        <end position="139"/>
    </location>
</feature>
<dbReference type="PROSITE" id="PS51736">
    <property type="entry name" value="RECOMBINASES_3"/>
    <property type="match status" value="1"/>
</dbReference>
<dbReference type="OrthoDB" id="9797501at2"/>
<gene>
    <name evidence="8" type="ORF">QX51_04005</name>
</gene>
<dbReference type="GO" id="GO:0015074">
    <property type="term" value="P:DNA integration"/>
    <property type="evidence" value="ECO:0007669"/>
    <property type="project" value="UniProtKB-KW"/>
</dbReference>
<feature type="active site" description="O-(5'-phospho-DNA)-serine intermediate" evidence="5 6">
    <location>
        <position position="9"/>
    </location>
</feature>
<dbReference type="InterPro" id="IPR040652">
    <property type="entry name" value="Cry35Ab1_HTH"/>
</dbReference>
<evidence type="ECO:0000256" key="6">
    <source>
        <dbReference type="PROSITE-ProRule" id="PRU10137"/>
    </source>
</evidence>
<comment type="similarity">
    <text evidence="1">Belongs to the site-specific recombinase resolvase family.</text>
</comment>
<protein>
    <submittedName>
        <fullName evidence="8">Resolvase</fullName>
    </submittedName>
</protein>
<evidence type="ECO:0000256" key="1">
    <source>
        <dbReference type="ARBA" id="ARBA00009913"/>
    </source>
</evidence>
<dbReference type="SMART" id="SM00857">
    <property type="entry name" value="Resolvase"/>
    <property type="match status" value="1"/>
</dbReference>
<dbReference type="SUPFAM" id="SSF46689">
    <property type="entry name" value="Homeodomain-like"/>
    <property type="match status" value="1"/>
</dbReference>
<evidence type="ECO:0000256" key="4">
    <source>
        <dbReference type="ARBA" id="ARBA00023172"/>
    </source>
</evidence>
<dbReference type="GO" id="GO:0003677">
    <property type="term" value="F:DNA binding"/>
    <property type="evidence" value="ECO:0007669"/>
    <property type="project" value="UniProtKB-KW"/>
</dbReference>
<evidence type="ECO:0000256" key="5">
    <source>
        <dbReference type="PIRSR" id="PIRSR606118-50"/>
    </source>
</evidence>
<dbReference type="GO" id="GO:0000150">
    <property type="term" value="F:DNA strand exchange activity"/>
    <property type="evidence" value="ECO:0007669"/>
    <property type="project" value="InterPro"/>
</dbReference>
<dbReference type="InterPro" id="IPR050639">
    <property type="entry name" value="SSR_resolvase"/>
</dbReference>
<dbReference type="InterPro" id="IPR006118">
    <property type="entry name" value="Recombinase_CS"/>
</dbReference>
<evidence type="ECO:0000313" key="9">
    <source>
        <dbReference type="Proteomes" id="UP000031189"/>
    </source>
</evidence>
<dbReference type="InterPro" id="IPR006119">
    <property type="entry name" value="Resolv_N"/>
</dbReference>
<dbReference type="STRING" id="1577792.QX51_04005"/>
<proteinExistence type="inferred from homology"/>
<dbReference type="EMBL" id="JWHR01000045">
    <property type="protein sequence ID" value="KHS58204.1"/>
    <property type="molecule type" value="Genomic_DNA"/>
</dbReference>
<accession>A0A0B3VZI8</accession>
<evidence type="ECO:0000256" key="2">
    <source>
        <dbReference type="ARBA" id="ARBA00022908"/>
    </source>
</evidence>
<dbReference type="AlphaFoldDB" id="A0A0B3VZI8"/>
<dbReference type="PANTHER" id="PTHR30461:SF2">
    <property type="entry name" value="SERINE RECOMBINASE PINE-RELATED"/>
    <property type="match status" value="1"/>
</dbReference>